<evidence type="ECO:0000313" key="1">
    <source>
        <dbReference type="EMBL" id="KAK7833626.1"/>
    </source>
</evidence>
<dbReference type="EMBL" id="JBBHLL010000006">
    <property type="protein sequence ID" value="KAK7833626.1"/>
    <property type="molecule type" value="Genomic_DNA"/>
</dbReference>
<gene>
    <name evidence="1" type="ORF">U0070_020647</name>
</gene>
<protein>
    <submittedName>
        <fullName evidence="1">Uncharacterized protein</fullName>
    </submittedName>
</protein>
<organism evidence="1 2">
    <name type="scientific">Myodes glareolus</name>
    <name type="common">Bank vole</name>
    <name type="synonym">Clethrionomys glareolus</name>
    <dbReference type="NCBI Taxonomy" id="447135"/>
    <lineage>
        <taxon>Eukaryota</taxon>
        <taxon>Metazoa</taxon>
        <taxon>Chordata</taxon>
        <taxon>Craniata</taxon>
        <taxon>Vertebrata</taxon>
        <taxon>Euteleostomi</taxon>
        <taxon>Mammalia</taxon>
        <taxon>Eutheria</taxon>
        <taxon>Euarchontoglires</taxon>
        <taxon>Glires</taxon>
        <taxon>Rodentia</taxon>
        <taxon>Myomorpha</taxon>
        <taxon>Muroidea</taxon>
        <taxon>Cricetidae</taxon>
        <taxon>Arvicolinae</taxon>
        <taxon>Myodes</taxon>
    </lineage>
</organism>
<name>A0AAW0K513_MYOGA</name>
<proteinExistence type="predicted"/>
<dbReference type="AlphaFoldDB" id="A0AAW0K513"/>
<accession>A0AAW0K513</accession>
<comment type="caution">
    <text evidence="1">The sequence shown here is derived from an EMBL/GenBank/DDBJ whole genome shotgun (WGS) entry which is preliminary data.</text>
</comment>
<keyword evidence="2" id="KW-1185">Reference proteome</keyword>
<sequence>KRDGSHCCTGVTCRTGAKKQRLRLDLSRGRRNFKMRLLHSRCSPRETLPLLTIFFQMKPVSWALALHFTWPYAKDLDTKILALNLLKVLPITQMKRLALPVATVLACSVAKEEVEKISKDKDIGNIISNVGRKGVITGKYKKNLNYELETIKE</sequence>
<dbReference type="Proteomes" id="UP001488838">
    <property type="component" value="Unassembled WGS sequence"/>
</dbReference>
<reference evidence="1 2" key="1">
    <citation type="journal article" date="2023" name="bioRxiv">
        <title>Conserved and derived expression patterns and positive selection on dental genes reveal complex evolutionary context of ever-growing rodent molars.</title>
        <authorList>
            <person name="Calamari Z.T."/>
            <person name="Song A."/>
            <person name="Cohen E."/>
            <person name="Akter M."/>
            <person name="Roy R.D."/>
            <person name="Hallikas O."/>
            <person name="Christensen M.M."/>
            <person name="Li P."/>
            <person name="Marangoni P."/>
            <person name="Jernvall J."/>
            <person name="Klein O.D."/>
        </authorList>
    </citation>
    <scope>NUCLEOTIDE SEQUENCE [LARGE SCALE GENOMIC DNA]</scope>
    <source>
        <strain evidence="1">V071</strain>
    </source>
</reference>
<evidence type="ECO:0000313" key="2">
    <source>
        <dbReference type="Proteomes" id="UP001488838"/>
    </source>
</evidence>
<feature type="non-terminal residue" evidence="1">
    <location>
        <position position="1"/>
    </location>
</feature>